<dbReference type="PANTHER" id="PTHR24111">
    <property type="entry name" value="LEUCINE-RICH REPEAT-CONTAINING PROTEIN 34"/>
    <property type="match status" value="1"/>
</dbReference>
<reference evidence="2" key="2">
    <citation type="submission" date="2019-06" db="EMBL/GenBank/DDBJ databases">
        <title>Genomics analysis of Aphanomyces spp. identifies a new class of oomycete effector associated with host adaptation.</title>
        <authorList>
            <person name="Gaulin E."/>
        </authorList>
    </citation>
    <scope>NUCLEOTIDE SEQUENCE</scope>
    <source>
        <strain evidence="2">CBS 578.67</strain>
    </source>
</reference>
<keyword evidence="1" id="KW-0677">Repeat</keyword>
<evidence type="ECO:0000256" key="1">
    <source>
        <dbReference type="ARBA" id="ARBA00022737"/>
    </source>
</evidence>
<dbReference type="SUPFAM" id="SSF52047">
    <property type="entry name" value="RNI-like"/>
    <property type="match status" value="1"/>
</dbReference>
<evidence type="ECO:0000313" key="2">
    <source>
        <dbReference type="EMBL" id="KAF0686742.1"/>
    </source>
</evidence>
<dbReference type="Proteomes" id="UP000332933">
    <property type="component" value="Unassembled WGS sequence"/>
</dbReference>
<protein>
    <submittedName>
        <fullName evidence="3">Aste57867_21490 protein</fullName>
    </submittedName>
</protein>
<dbReference type="AlphaFoldDB" id="A0A485LIC3"/>
<gene>
    <name evidence="3" type="primary">Aste57867_21490</name>
    <name evidence="2" type="ORF">As57867_021421</name>
    <name evidence="3" type="ORF">ASTE57867_21490</name>
</gene>
<reference evidence="3 4" key="1">
    <citation type="submission" date="2019-03" db="EMBL/GenBank/DDBJ databases">
        <authorList>
            <person name="Gaulin E."/>
            <person name="Dumas B."/>
        </authorList>
    </citation>
    <scope>NUCLEOTIDE SEQUENCE [LARGE SCALE GENOMIC DNA]</scope>
    <source>
        <strain evidence="3">CBS 568.67</strain>
    </source>
</reference>
<evidence type="ECO:0000313" key="3">
    <source>
        <dbReference type="EMBL" id="VFT98160.1"/>
    </source>
</evidence>
<proteinExistence type="predicted"/>
<sequence>MALIPNKTLETLELISASIGDDNCEFLAKILRRNESIKTLSLCNNGITDHGVASLATALKDNTTLCRLDLSENLIRRVGAAGSLIHSLSWRTVPMESLDLTGLFVKYGTEGPISSLAASLVKHAVVDAEWSYGQKVERPGSLRRCNAIGGMTEAFLTEWMCDVPGIMEEDTYLNVKLVCDSGMFVTFSWTTLSKATKMVQWGARIYIVLKDASHSIFFCIGQPNLDELPVWG</sequence>
<dbReference type="EMBL" id="CAADRA010007004">
    <property type="protein sequence ID" value="VFT98160.1"/>
    <property type="molecule type" value="Genomic_DNA"/>
</dbReference>
<dbReference type="InterPro" id="IPR052201">
    <property type="entry name" value="LRR-containing_regulator"/>
</dbReference>
<dbReference type="OrthoDB" id="6500038at2759"/>
<evidence type="ECO:0000313" key="4">
    <source>
        <dbReference type="Proteomes" id="UP000332933"/>
    </source>
</evidence>
<dbReference type="EMBL" id="VJMH01006978">
    <property type="protein sequence ID" value="KAF0686742.1"/>
    <property type="molecule type" value="Genomic_DNA"/>
</dbReference>
<keyword evidence="4" id="KW-1185">Reference proteome</keyword>
<dbReference type="SMART" id="SM00368">
    <property type="entry name" value="LRR_RI"/>
    <property type="match status" value="3"/>
</dbReference>
<dbReference type="PANTHER" id="PTHR24111:SF0">
    <property type="entry name" value="LEUCINE-RICH REPEAT-CONTAINING PROTEIN"/>
    <property type="match status" value="1"/>
</dbReference>
<name>A0A485LIC3_9STRA</name>
<accession>A0A485LIC3</accession>
<dbReference type="InterPro" id="IPR032675">
    <property type="entry name" value="LRR_dom_sf"/>
</dbReference>
<dbReference type="Gene3D" id="3.80.10.10">
    <property type="entry name" value="Ribonuclease Inhibitor"/>
    <property type="match status" value="1"/>
</dbReference>
<organism evidence="3 4">
    <name type="scientific">Aphanomyces stellatus</name>
    <dbReference type="NCBI Taxonomy" id="120398"/>
    <lineage>
        <taxon>Eukaryota</taxon>
        <taxon>Sar</taxon>
        <taxon>Stramenopiles</taxon>
        <taxon>Oomycota</taxon>
        <taxon>Saprolegniomycetes</taxon>
        <taxon>Saprolegniales</taxon>
        <taxon>Verrucalvaceae</taxon>
        <taxon>Aphanomyces</taxon>
    </lineage>
</organism>